<dbReference type="AlphaFoldDB" id="G5H8N0"/>
<feature type="domain" description="DUF5672" evidence="1">
    <location>
        <begin position="61"/>
        <end position="246"/>
    </location>
</feature>
<dbReference type="GeneID" id="92815681"/>
<organism evidence="2 3">
    <name type="scientific">Alistipes indistinctus YIT 12060</name>
    <dbReference type="NCBI Taxonomy" id="742725"/>
    <lineage>
        <taxon>Bacteria</taxon>
        <taxon>Pseudomonadati</taxon>
        <taxon>Bacteroidota</taxon>
        <taxon>Bacteroidia</taxon>
        <taxon>Bacteroidales</taxon>
        <taxon>Rikenellaceae</taxon>
        <taxon>Alistipes</taxon>
    </lineage>
</organism>
<keyword evidence="3" id="KW-1185">Reference proteome</keyword>
<dbReference type="Proteomes" id="UP000006008">
    <property type="component" value="Unassembled WGS sequence"/>
</dbReference>
<evidence type="ECO:0000313" key="2">
    <source>
        <dbReference type="EMBL" id="EHB92425.1"/>
    </source>
</evidence>
<dbReference type="EMBL" id="ADLD01000011">
    <property type="protein sequence ID" value="EHB92425.1"/>
    <property type="molecule type" value="Genomic_DNA"/>
</dbReference>
<dbReference type="RefSeq" id="WP_009134096.1">
    <property type="nucleotide sequence ID" value="NZ_CP102250.1"/>
</dbReference>
<sequence>MKQQTLPPVNVVVPLYRTALNPDEWLSLERCFAVLGGYPITFVIPEGLDMTPVMMRFPFCRIESFDPSFFAGRYGYNHLMLSAEFYRRFLNWEYILIYQTDAFVFRDELAQWCARGYDYIGAPWPSRPLYANPVYKVCSRLKSLLSGKNHYQRHIVRNKVGNGGLSLRRTGTIYRLLTDHADRVAYYKERVAESRYYEDVFFAVEAPKLEPNFSIPPVEVAAHFSFDTYPWLCYQLNGGHVPFGCHGFNRRRRARFWNPIIAASMGAGQAALHQGENSDFHSSRIGLHNRMVRRLLCFFRLGT</sequence>
<gene>
    <name evidence="2" type="ORF">HMPREF9450_01290</name>
</gene>
<reference evidence="2 3" key="1">
    <citation type="submission" date="2011-08" db="EMBL/GenBank/DDBJ databases">
        <title>The Genome Sequence of Alistipes indistinctus YIT 12060.</title>
        <authorList>
            <consortium name="The Broad Institute Genome Sequencing Platform"/>
            <person name="Earl A."/>
            <person name="Ward D."/>
            <person name="Feldgarden M."/>
            <person name="Gevers D."/>
            <person name="Morotomi M."/>
            <person name="Young S.K."/>
            <person name="Zeng Q."/>
            <person name="Gargeya S."/>
            <person name="Fitzgerald M."/>
            <person name="Haas B."/>
            <person name="Abouelleil A."/>
            <person name="Alvarado L."/>
            <person name="Arachchi H.M."/>
            <person name="Berlin A."/>
            <person name="Brown A."/>
            <person name="Chapman S.B."/>
            <person name="Chen Z."/>
            <person name="Dunbar C."/>
            <person name="Freedman E."/>
            <person name="Gearin G."/>
            <person name="Gellesch M."/>
            <person name="Goldberg J."/>
            <person name="Griggs A."/>
            <person name="Gujja S."/>
            <person name="Heiman D."/>
            <person name="Howarth C."/>
            <person name="Larson L."/>
            <person name="Lui A."/>
            <person name="MacDonald P.J.P."/>
            <person name="Montmayeur A."/>
            <person name="Murphy C."/>
            <person name="Neiman D."/>
            <person name="Pearson M."/>
            <person name="Priest M."/>
            <person name="Roberts A."/>
            <person name="Saif S."/>
            <person name="Shea T."/>
            <person name="Shenoy N."/>
            <person name="Sisk P."/>
            <person name="Stolte C."/>
            <person name="Sykes S."/>
            <person name="Wortman J."/>
            <person name="Nusbaum C."/>
            <person name="Birren B."/>
        </authorList>
    </citation>
    <scope>NUCLEOTIDE SEQUENCE [LARGE SCALE GENOMIC DNA]</scope>
    <source>
        <strain evidence="2 3">YIT 12060</strain>
    </source>
</reference>
<dbReference type="eggNOG" id="ENOG502Z956">
    <property type="taxonomic scope" value="Bacteria"/>
</dbReference>
<dbReference type="STRING" id="742725.HMPREF9450_01290"/>
<accession>G5H8N0</accession>
<proteinExistence type="predicted"/>
<dbReference type="OrthoDB" id="7391526at2"/>
<comment type="caution">
    <text evidence="2">The sequence shown here is derived from an EMBL/GenBank/DDBJ whole genome shotgun (WGS) entry which is preliminary data.</text>
</comment>
<name>G5H8N0_9BACT</name>
<evidence type="ECO:0000259" key="1">
    <source>
        <dbReference type="Pfam" id="PF18922"/>
    </source>
</evidence>
<dbReference type="Pfam" id="PF18922">
    <property type="entry name" value="DUF5672"/>
    <property type="match status" value="1"/>
</dbReference>
<evidence type="ECO:0000313" key="3">
    <source>
        <dbReference type="Proteomes" id="UP000006008"/>
    </source>
</evidence>
<protein>
    <recommendedName>
        <fullName evidence="1">DUF5672 domain-containing protein</fullName>
    </recommendedName>
</protein>
<dbReference type="HOGENOM" id="CLU_1025482_0_0_10"/>
<dbReference type="InterPro" id="IPR043729">
    <property type="entry name" value="DUF5672"/>
</dbReference>
<dbReference type="PATRIC" id="fig|742725.3.peg.1367"/>